<name>A0ACB8AZ76_9AGAM</name>
<protein>
    <submittedName>
        <fullName evidence="1">Uncharacterized protein</fullName>
    </submittedName>
</protein>
<organism evidence="1 2">
    <name type="scientific">Leucogyrophana mollusca</name>
    <dbReference type="NCBI Taxonomy" id="85980"/>
    <lineage>
        <taxon>Eukaryota</taxon>
        <taxon>Fungi</taxon>
        <taxon>Dikarya</taxon>
        <taxon>Basidiomycota</taxon>
        <taxon>Agaricomycotina</taxon>
        <taxon>Agaricomycetes</taxon>
        <taxon>Agaricomycetidae</taxon>
        <taxon>Boletales</taxon>
        <taxon>Boletales incertae sedis</taxon>
        <taxon>Leucogyrophana</taxon>
    </lineage>
</organism>
<dbReference type="EMBL" id="MU266744">
    <property type="protein sequence ID" value="KAH7918715.1"/>
    <property type="molecule type" value="Genomic_DNA"/>
</dbReference>
<comment type="caution">
    <text evidence="1">The sequence shown here is derived from an EMBL/GenBank/DDBJ whole genome shotgun (WGS) entry which is preliminary data.</text>
</comment>
<reference evidence="1" key="1">
    <citation type="journal article" date="2021" name="New Phytol.">
        <title>Evolutionary innovations through gain and loss of genes in the ectomycorrhizal Boletales.</title>
        <authorList>
            <person name="Wu G."/>
            <person name="Miyauchi S."/>
            <person name="Morin E."/>
            <person name="Kuo A."/>
            <person name="Drula E."/>
            <person name="Varga T."/>
            <person name="Kohler A."/>
            <person name="Feng B."/>
            <person name="Cao Y."/>
            <person name="Lipzen A."/>
            <person name="Daum C."/>
            <person name="Hundley H."/>
            <person name="Pangilinan J."/>
            <person name="Johnson J."/>
            <person name="Barry K."/>
            <person name="LaButti K."/>
            <person name="Ng V."/>
            <person name="Ahrendt S."/>
            <person name="Min B."/>
            <person name="Choi I.G."/>
            <person name="Park H."/>
            <person name="Plett J.M."/>
            <person name="Magnuson J."/>
            <person name="Spatafora J.W."/>
            <person name="Nagy L.G."/>
            <person name="Henrissat B."/>
            <person name="Grigoriev I.V."/>
            <person name="Yang Z.L."/>
            <person name="Xu J."/>
            <person name="Martin F.M."/>
        </authorList>
    </citation>
    <scope>NUCLEOTIDE SEQUENCE</scope>
    <source>
        <strain evidence="1">KUC20120723A-06</strain>
    </source>
</reference>
<keyword evidence="2" id="KW-1185">Reference proteome</keyword>
<accession>A0ACB8AZ76</accession>
<evidence type="ECO:0000313" key="1">
    <source>
        <dbReference type="EMBL" id="KAH7918715.1"/>
    </source>
</evidence>
<gene>
    <name evidence="1" type="ORF">BV22DRAFT_1051557</name>
</gene>
<dbReference type="Proteomes" id="UP000790709">
    <property type="component" value="Unassembled WGS sequence"/>
</dbReference>
<proteinExistence type="predicted"/>
<evidence type="ECO:0000313" key="2">
    <source>
        <dbReference type="Proteomes" id="UP000790709"/>
    </source>
</evidence>
<sequence>MSGSTSSYPKPGYGLGMITPEDATIVKIPIANEADQCESLAHANKRNGIDVDKSFAWLVVLALIVFLRDVIPWEREGIGRPPGECDIAVLGRFRSTSLWLIHSARIIEDQICYGIKEPDANQGYELCYTRLSFHKRIYSHKTATTCEYMIIDALPAAEPIMSFAGQVANPENHQMVGTPSCS</sequence>